<gene>
    <name evidence="2" type="ORF">SOCE836_099280</name>
</gene>
<proteinExistence type="predicted"/>
<reference evidence="2 3" key="1">
    <citation type="submission" date="2015-09" db="EMBL/GenBank/DDBJ databases">
        <title>Sorangium comparison.</title>
        <authorList>
            <person name="Zaburannyi N."/>
            <person name="Bunk B."/>
            <person name="Overmann J."/>
            <person name="Mueller R."/>
        </authorList>
    </citation>
    <scope>NUCLEOTIDE SEQUENCE [LARGE SCALE GENOMIC DNA]</scope>
    <source>
        <strain evidence="2 3">So ce836</strain>
    </source>
</reference>
<accession>A0A4P2R4M2</accession>
<protein>
    <submittedName>
        <fullName evidence="2">Uncharacterized protein</fullName>
    </submittedName>
</protein>
<dbReference type="EMBL" id="CP012672">
    <property type="protein sequence ID" value="AUX37698.1"/>
    <property type="molecule type" value="Genomic_DNA"/>
</dbReference>
<sequence length="69" mass="7619">MCERPGIALDRFPRRGSYKASRERERLAMATEGQRLAPQSWARHAGGASSAAAKSRNTRTLGMTCRGLR</sequence>
<name>A0A4P2R4M2_SORCE</name>
<evidence type="ECO:0000256" key="1">
    <source>
        <dbReference type="SAM" id="MobiDB-lite"/>
    </source>
</evidence>
<organism evidence="2 3">
    <name type="scientific">Sorangium cellulosum</name>
    <name type="common">Polyangium cellulosum</name>
    <dbReference type="NCBI Taxonomy" id="56"/>
    <lineage>
        <taxon>Bacteria</taxon>
        <taxon>Pseudomonadati</taxon>
        <taxon>Myxococcota</taxon>
        <taxon>Polyangia</taxon>
        <taxon>Polyangiales</taxon>
        <taxon>Polyangiaceae</taxon>
        <taxon>Sorangium</taxon>
    </lineage>
</organism>
<evidence type="ECO:0000313" key="3">
    <source>
        <dbReference type="Proteomes" id="UP000295497"/>
    </source>
</evidence>
<dbReference type="AlphaFoldDB" id="A0A4P2R4M2"/>
<dbReference type="Proteomes" id="UP000295497">
    <property type="component" value="Chromosome"/>
</dbReference>
<feature type="region of interest" description="Disordered" evidence="1">
    <location>
        <begin position="33"/>
        <end position="69"/>
    </location>
</feature>
<evidence type="ECO:0000313" key="2">
    <source>
        <dbReference type="EMBL" id="AUX37698.1"/>
    </source>
</evidence>